<dbReference type="PROSITE" id="PS50222">
    <property type="entry name" value="EF_HAND_2"/>
    <property type="match status" value="2"/>
</dbReference>
<keyword evidence="4" id="KW-1185">Reference proteome</keyword>
<name>A0A0C2M9W8_THEKT</name>
<dbReference type="GO" id="GO:0005509">
    <property type="term" value="F:calcium ion binding"/>
    <property type="evidence" value="ECO:0007669"/>
    <property type="project" value="InterPro"/>
</dbReference>
<dbReference type="InterPro" id="IPR011992">
    <property type="entry name" value="EF-hand-dom_pair"/>
</dbReference>
<gene>
    <name evidence="3" type="ORF">RF11_15035</name>
</gene>
<comment type="caution">
    <text evidence="3">The sequence shown here is derived from an EMBL/GenBank/DDBJ whole genome shotgun (WGS) entry which is preliminary data.</text>
</comment>
<keyword evidence="1" id="KW-0106">Calcium</keyword>
<sequence length="101" mass="11788">MNLDNKEVAILIALKNMNDQDRMSFIFDIFDKNNDKSITYEEFLDLIKTQALFKGKGLDLGKYEDELRKIFQYMDTSEDGKISKTEFSNAIIKDPSVFDLF</sequence>
<evidence type="ECO:0000313" key="4">
    <source>
        <dbReference type="Proteomes" id="UP000031668"/>
    </source>
</evidence>
<dbReference type="InterPro" id="IPR002048">
    <property type="entry name" value="EF_hand_dom"/>
</dbReference>
<dbReference type="AlphaFoldDB" id="A0A0C2M9W8"/>
<dbReference type="InterPro" id="IPR018247">
    <property type="entry name" value="EF_Hand_1_Ca_BS"/>
</dbReference>
<accession>A0A0C2M9W8</accession>
<dbReference type="OrthoDB" id="191686at2759"/>
<dbReference type="SMART" id="SM00054">
    <property type="entry name" value="EFh"/>
    <property type="match status" value="2"/>
</dbReference>
<evidence type="ECO:0000259" key="2">
    <source>
        <dbReference type="PROSITE" id="PS50222"/>
    </source>
</evidence>
<dbReference type="Pfam" id="PF13499">
    <property type="entry name" value="EF-hand_7"/>
    <property type="match status" value="1"/>
</dbReference>
<dbReference type="Proteomes" id="UP000031668">
    <property type="component" value="Unassembled WGS sequence"/>
</dbReference>
<evidence type="ECO:0000256" key="1">
    <source>
        <dbReference type="ARBA" id="ARBA00022837"/>
    </source>
</evidence>
<dbReference type="EMBL" id="JWZT01004591">
    <property type="protein sequence ID" value="KII63800.1"/>
    <property type="molecule type" value="Genomic_DNA"/>
</dbReference>
<feature type="domain" description="EF-hand" evidence="2">
    <location>
        <begin position="62"/>
        <end position="97"/>
    </location>
</feature>
<protein>
    <submittedName>
        <fullName evidence="3">Calcium-binding protein NCS-1</fullName>
    </submittedName>
</protein>
<evidence type="ECO:0000313" key="3">
    <source>
        <dbReference type="EMBL" id="KII63800.1"/>
    </source>
</evidence>
<dbReference type="PROSITE" id="PS00018">
    <property type="entry name" value="EF_HAND_1"/>
    <property type="match status" value="2"/>
</dbReference>
<proteinExistence type="predicted"/>
<organism evidence="3 4">
    <name type="scientific">Thelohanellus kitauei</name>
    <name type="common">Myxosporean</name>
    <dbReference type="NCBI Taxonomy" id="669202"/>
    <lineage>
        <taxon>Eukaryota</taxon>
        <taxon>Metazoa</taxon>
        <taxon>Cnidaria</taxon>
        <taxon>Myxozoa</taxon>
        <taxon>Myxosporea</taxon>
        <taxon>Bivalvulida</taxon>
        <taxon>Platysporina</taxon>
        <taxon>Myxobolidae</taxon>
        <taxon>Thelohanellus</taxon>
    </lineage>
</organism>
<reference evidence="3 4" key="1">
    <citation type="journal article" date="2014" name="Genome Biol. Evol.">
        <title>The genome of the myxosporean Thelohanellus kitauei shows adaptations to nutrient acquisition within its fish host.</title>
        <authorList>
            <person name="Yang Y."/>
            <person name="Xiong J."/>
            <person name="Zhou Z."/>
            <person name="Huo F."/>
            <person name="Miao W."/>
            <person name="Ran C."/>
            <person name="Liu Y."/>
            <person name="Zhang J."/>
            <person name="Feng J."/>
            <person name="Wang M."/>
            <person name="Wang M."/>
            <person name="Wang L."/>
            <person name="Yao B."/>
        </authorList>
    </citation>
    <scope>NUCLEOTIDE SEQUENCE [LARGE SCALE GENOMIC DNA]</scope>
    <source>
        <strain evidence="3">Wuqing</strain>
    </source>
</reference>
<dbReference type="Gene3D" id="1.10.238.10">
    <property type="entry name" value="EF-hand"/>
    <property type="match status" value="1"/>
</dbReference>
<feature type="domain" description="EF-hand" evidence="2">
    <location>
        <begin position="18"/>
        <end position="53"/>
    </location>
</feature>
<dbReference type="SUPFAM" id="SSF47473">
    <property type="entry name" value="EF-hand"/>
    <property type="match status" value="1"/>
</dbReference>